<accession>V6LVH6</accession>
<dbReference type="Proteomes" id="UP000018208">
    <property type="component" value="Unassembled WGS sequence"/>
</dbReference>
<gene>
    <name evidence="1" type="ORF">SS50377_11580</name>
    <name evidence="2" type="ORF">SS50377_11584</name>
    <name evidence="3" type="ORF">SS50377_25782</name>
    <name evidence="4" type="ORF">SS50377_25786</name>
</gene>
<dbReference type="VEuPathDB" id="GiardiaDB:SS50377_25782"/>
<dbReference type="EMBL" id="AUWU02000006">
    <property type="protein sequence ID" value="KAH0571597.1"/>
    <property type="molecule type" value="Genomic_DNA"/>
</dbReference>
<protein>
    <submittedName>
        <fullName evidence="1">Uncharacterized protein</fullName>
    </submittedName>
</protein>
<dbReference type="AlphaFoldDB" id="V6LVH6"/>
<evidence type="ECO:0000313" key="5">
    <source>
        <dbReference type="Proteomes" id="UP000018208"/>
    </source>
</evidence>
<dbReference type="EMBL" id="KI545996">
    <property type="protein sequence ID" value="EST48238.1"/>
    <property type="molecule type" value="Genomic_DNA"/>
</dbReference>
<evidence type="ECO:0000313" key="4">
    <source>
        <dbReference type="EMBL" id="KAH0571597.1"/>
    </source>
</evidence>
<name>V6LVH6_9EUKA</name>
<evidence type="ECO:0000313" key="3">
    <source>
        <dbReference type="EMBL" id="KAH0571593.1"/>
    </source>
</evidence>
<organism evidence="1">
    <name type="scientific">Spironucleus salmonicida</name>
    <dbReference type="NCBI Taxonomy" id="348837"/>
    <lineage>
        <taxon>Eukaryota</taxon>
        <taxon>Metamonada</taxon>
        <taxon>Diplomonadida</taxon>
        <taxon>Hexamitidae</taxon>
        <taxon>Hexamitinae</taxon>
        <taxon>Spironucleus</taxon>
    </lineage>
</organism>
<evidence type="ECO:0000313" key="2">
    <source>
        <dbReference type="EMBL" id="EST48242.1"/>
    </source>
</evidence>
<dbReference type="EMBL" id="AUWU02000006">
    <property type="protein sequence ID" value="KAH0571593.1"/>
    <property type="molecule type" value="Genomic_DNA"/>
</dbReference>
<evidence type="ECO:0000313" key="1">
    <source>
        <dbReference type="EMBL" id="EST48238.1"/>
    </source>
</evidence>
<dbReference type="EMBL" id="KI545996">
    <property type="protein sequence ID" value="EST48242.1"/>
    <property type="molecule type" value="Genomic_DNA"/>
</dbReference>
<reference evidence="3" key="2">
    <citation type="submission" date="2020-12" db="EMBL/GenBank/DDBJ databases">
        <title>New Spironucleus salmonicida genome in near-complete chromosomes.</title>
        <authorList>
            <person name="Xu F."/>
            <person name="Kurt Z."/>
            <person name="Jimenez-Gonzalez A."/>
            <person name="Astvaldsson A."/>
            <person name="Andersson J.O."/>
            <person name="Svard S.G."/>
        </authorList>
    </citation>
    <scope>NUCLEOTIDE SEQUENCE</scope>
    <source>
        <strain evidence="3">ATCC 50377</strain>
    </source>
</reference>
<sequence>MIYILLPENIIDEFTKDNQILYIESVQNIESQIREASYFTAAFQLSLQFGPSPLEQINFSDKTAYIKQWEQLLVITDDFALTQAIVSYLQIYLQTIGQINMQYGFRMARAIVEFYIRPFLQLCQHDSRVLTSFVTMSIPRDFSGFQSLRAFYHICSLQNLDQRHVVMTKGDKILYENGVNKAILFRLSSDIIISHSSLSSTFSFTHEPYETKQQVPLSQDTIQHYSTCDLLPYKVDNLLRCRNQFVRNSYSGPMYKGDGITPIVQYLNTEVHQYQCCDYGIFVLGPVIAKLQDQIDSLDYKILENLNEFQSEHRSIINQAVGTFYGTPTKQDLFMYHIMKGKFQKILYKGVEIEDKIGEVRFK</sequence>
<reference evidence="1 3" key="1">
    <citation type="journal article" date="2014" name="PLoS Genet.">
        <title>The Genome of Spironucleus salmonicida Highlights a Fish Pathogen Adapted to Fluctuating Environments.</title>
        <authorList>
            <person name="Xu F."/>
            <person name="Jerlstrom-Hultqvist J."/>
            <person name="Einarsson E."/>
            <person name="Astvaldsson A."/>
            <person name="Svard S.G."/>
            <person name="Andersson J.O."/>
        </authorList>
    </citation>
    <scope>NUCLEOTIDE SEQUENCE</scope>
    <source>
        <strain evidence="3">ATCC 50377</strain>
    </source>
</reference>
<proteinExistence type="predicted"/>
<keyword evidence="5" id="KW-1185">Reference proteome</keyword>
<dbReference type="VEuPathDB" id="GiardiaDB:SS50377_25786"/>